<dbReference type="OrthoDB" id="4308755at2"/>
<evidence type="ECO:0000256" key="1">
    <source>
        <dbReference type="RuleBase" id="RU362001"/>
    </source>
</evidence>
<protein>
    <recommendedName>
        <fullName evidence="1">ESAT-6-like protein</fullName>
    </recommendedName>
</protein>
<dbReference type="NCBIfam" id="TIGR03930">
    <property type="entry name" value="WXG100_ESAT6"/>
    <property type="match status" value="1"/>
</dbReference>
<name>A0A372LZ59_9ACTN</name>
<keyword evidence="3" id="KW-1185">Reference proteome</keyword>
<organism evidence="2 3">
    <name type="scientific">Streptomyces triticagri</name>
    <dbReference type="NCBI Taxonomy" id="2293568"/>
    <lineage>
        <taxon>Bacteria</taxon>
        <taxon>Bacillati</taxon>
        <taxon>Actinomycetota</taxon>
        <taxon>Actinomycetes</taxon>
        <taxon>Kitasatosporales</taxon>
        <taxon>Streptomycetaceae</taxon>
        <taxon>Streptomyces</taxon>
    </lineage>
</organism>
<dbReference type="SUPFAM" id="SSF140453">
    <property type="entry name" value="EsxAB dimer-like"/>
    <property type="match status" value="1"/>
</dbReference>
<dbReference type="Gene3D" id="1.10.287.1060">
    <property type="entry name" value="ESAT-6-like"/>
    <property type="match status" value="1"/>
</dbReference>
<evidence type="ECO:0000313" key="2">
    <source>
        <dbReference type="EMBL" id="RFU83327.1"/>
    </source>
</evidence>
<dbReference type="EMBL" id="QUAK01000209">
    <property type="protein sequence ID" value="RFU83327.1"/>
    <property type="molecule type" value="Genomic_DNA"/>
</dbReference>
<proteinExistence type="inferred from homology"/>
<dbReference type="Proteomes" id="UP000263094">
    <property type="component" value="Unassembled WGS sequence"/>
</dbReference>
<gene>
    <name evidence="2" type="ORF">DY218_28385</name>
</gene>
<dbReference type="InterPro" id="IPR010310">
    <property type="entry name" value="T7SS_ESAT-6-like"/>
</dbReference>
<dbReference type="RefSeq" id="WP_128558988.1">
    <property type="nucleotide sequence ID" value="NZ_QUAK01000209.1"/>
</dbReference>
<evidence type="ECO:0000313" key="3">
    <source>
        <dbReference type="Proteomes" id="UP000263094"/>
    </source>
</evidence>
<dbReference type="InterPro" id="IPR036689">
    <property type="entry name" value="ESAT-6-like_sf"/>
</dbReference>
<reference evidence="2 3" key="1">
    <citation type="submission" date="2018-08" db="EMBL/GenBank/DDBJ databases">
        <title>Isolation, diversity and antifungal activity of Actinobacteria from wheat.</title>
        <authorList>
            <person name="Han C."/>
        </authorList>
    </citation>
    <scope>NUCLEOTIDE SEQUENCE [LARGE SCALE GENOMIC DNA]</scope>
    <source>
        <strain evidence="2 3">NEAU-YY421</strain>
    </source>
</reference>
<comment type="caution">
    <text evidence="2">The sequence shown here is derived from an EMBL/GenBank/DDBJ whole genome shotgun (WGS) entry which is preliminary data.</text>
</comment>
<accession>A0A372LZ59</accession>
<dbReference type="Pfam" id="PF06013">
    <property type="entry name" value="WXG100"/>
    <property type="match status" value="1"/>
</dbReference>
<dbReference type="AlphaFoldDB" id="A0A372LZ59"/>
<comment type="similarity">
    <text evidence="1">Belongs to the WXG100 family.</text>
</comment>
<sequence>MTTQPDALVVTYAELNRAAGIIDRQGRQLEADLEALQARIKDVSQHFEGEAKTAADSMHRDWDRQAKEIHLALKSIAQAVLDAAPAYRAGDRKAASYYL</sequence>